<reference evidence="3" key="1">
    <citation type="journal article" date="2020" name="Nat. Commun.">
        <title>Large-scale genome sequencing of mycorrhizal fungi provides insights into the early evolution of symbiotic traits.</title>
        <authorList>
            <person name="Miyauchi S."/>
            <person name="Kiss E."/>
            <person name="Kuo A."/>
            <person name="Drula E."/>
            <person name="Kohler A."/>
            <person name="Sanchez-Garcia M."/>
            <person name="Morin E."/>
            <person name="Andreopoulos B."/>
            <person name="Barry K.W."/>
            <person name="Bonito G."/>
            <person name="Buee M."/>
            <person name="Carver A."/>
            <person name="Chen C."/>
            <person name="Cichocki N."/>
            <person name="Clum A."/>
            <person name="Culley D."/>
            <person name="Crous P.W."/>
            <person name="Fauchery L."/>
            <person name="Girlanda M."/>
            <person name="Hayes R.D."/>
            <person name="Keri Z."/>
            <person name="LaButti K."/>
            <person name="Lipzen A."/>
            <person name="Lombard V."/>
            <person name="Magnuson J."/>
            <person name="Maillard F."/>
            <person name="Murat C."/>
            <person name="Nolan M."/>
            <person name="Ohm R.A."/>
            <person name="Pangilinan J."/>
            <person name="Pereira M.F."/>
            <person name="Perotto S."/>
            <person name="Peter M."/>
            <person name="Pfister S."/>
            <person name="Riley R."/>
            <person name="Sitrit Y."/>
            <person name="Stielow J.B."/>
            <person name="Szollosi G."/>
            <person name="Zifcakova L."/>
            <person name="Stursova M."/>
            <person name="Spatafora J.W."/>
            <person name="Tedersoo L."/>
            <person name="Vaario L.M."/>
            <person name="Yamada A."/>
            <person name="Yan M."/>
            <person name="Wang P."/>
            <person name="Xu J."/>
            <person name="Bruns T."/>
            <person name="Baldrian P."/>
            <person name="Vilgalys R."/>
            <person name="Dunand C."/>
            <person name="Henrissat B."/>
            <person name="Grigoriev I.V."/>
            <person name="Hibbett D."/>
            <person name="Nagy L.G."/>
            <person name="Martin F.M."/>
        </authorList>
    </citation>
    <scope>NUCLEOTIDE SEQUENCE</scope>
    <source>
        <strain evidence="3">UP504</strain>
    </source>
</reference>
<feature type="compositionally biased region" description="Pro residues" evidence="1">
    <location>
        <begin position="43"/>
        <end position="53"/>
    </location>
</feature>
<evidence type="ECO:0000313" key="4">
    <source>
        <dbReference type="Proteomes" id="UP000886523"/>
    </source>
</evidence>
<feature type="region of interest" description="Disordered" evidence="1">
    <location>
        <begin position="92"/>
        <end position="116"/>
    </location>
</feature>
<accession>A0A9P6B6E0</accession>
<feature type="region of interest" description="Disordered" evidence="1">
    <location>
        <begin position="34"/>
        <end position="63"/>
    </location>
</feature>
<dbReference type="Proteomes" id="UP000886523">
    <property type="component" value="Unassembled WGS sequence"/>
</dbReference>
<keyword evidence="2" id="KW-0812">Transmembrane</keyword>
<evidence type="ECO:0000313" key="3">
    <source>
        <dbReference type="EMBL" id="KAF9518584.1"/>
    </source>
</evidence>
<name>A0A9P6B6E0_9AGAM</name>
<keyword evidence="2" id="KW-1133">Transmembrane helix</keyword>
<evidence type="ECO:0000256" key="2">
    <source>
        <dbReference type="SAM" id="Phobius"/>
    </source>
</evidence>
<organism evidence="3 4">
    <name type="scientific">Hydnum rufescens UP504</name>
    <dbReference type="NCBI Taxonomy" id="1448309"/>
    <lineage>
        <taxon>Eukaryota</taxon>
        <taxon>Fungi</taxon>
        <taxon>Dikarya</taxon>
        <taxon>Basidiomycota</taxon>
        <taxon>Agaricomycotina</taxon>
        <taxon>Agaricomycetes</taxon>
        <taxon>Cantharellales</taxon>
        <taxon>Hydnaceae</taxon>
        <taxon>Hydnum</taxon>
    </lineage>
</organism>
<dbReference type="OrthoDB" id="333024at2759"/>
<feature type="transmembrane region" description="Helical" evidence="2">
    <location>
        <begin position="122"/>
        <end position="147"/>
    </location>
</feature>
<proteinExistence type="predicted"/>
<keyword evidence="2" id="KW-0472">Membrane</keyword>
<protein>
    <submittedName>
        <fullName evidence="3">Uncharacterized protein</fullName>
    </submittedName>
</protein>
<dbReference type="EMBL" id="MU128924">
    <property type="protein sequence ID" value="KAF9518584.1"/>
    <property type="molecule type" value="Genomic_DNA"/>
</dbReference>
<feature type="transmembrane region" description="Helical" evidence="2">
    <location>
        <begin position="159"/>
        <end position="176"/>
    </location>
</feature>
<gene>
    <name evidence="3" type="ORF">BS47DRAFT_1388985</name>
</gene>
<keyword evidence="4" id="KW-1185">Reference proteome</keyword>
<sequence>MCANAINLNYRILPTPPSLIPHAGGLMRVMSLRRSRQTDRRTPQPPAGPPVSPPNHHDHLPHLHSASDCLVPEELERRAISQCHILEHRILGGSGTTPSGGSPQDAGHGAPRSENRKLAQRLAMTAVVISSFFMINSSKYMCLSQYLSDFLVLIPKVDWLIALFSVALLTLVFSLGDNSSSALSPWKSIPRNLLAHLRHDRKTENQHLKTVFLGQVDYDKFWCDMREAISLPKTGDKSPSVSEESCFCGLGMAQGMMLGIMVAFTLRSSLHGIYISHTVSSNDPMNFRPVGDANTSLNVARLLLSDADKPSPLDLPVEVID</sequence>
<evidence type="ECO:0000256" key="1">
    <source>
        <dbReference type="SAM" id="MobiDB-lite"/>
    </source>
</evidence>
<dbReference type="AlphaFoldDB" id="A0A9P6B6E0"/>
<comment type="caution">
    <text evidence="3">The sequence shown here is derived from an EMBL/GenBank/DDBJ whole genome shotgun (WGS) entry which is preliminary data.</text>
</comment>